<dbReference type="EMBL" id="NLFK01000009">
    <property type="protein sequence ID" value="OZN24406.1"/>
    <property type="molecule type" value="Genomic_DNA"/>
</dbReference>
<dbReference type="InterPro" id="IPR004658">
    <property type="entry name" value="OMP_Slp"/>
</dbReference>
<evidence type="ECO:0000313" key="4">
    <source>
        <dbReference type="Proteomes" id="UP000215738"/>
    </source>
</evidence>
<keyword evidence="4" id="KW-1185">Reference proteome</keyword>
<evidence type="ECO:0000256" key="1">
    <source>
        <dbReference type="SAM" id="SignalP"/>
    </source>
</evidence>
<reference evidence="3 5" key="2">
    <citation type="submission" date="2018-06" db="EMBL/GenBank/DDBJ databases">
        <authorList>
            <consortium name="Pathogen Informatics"/>
            <person name="Doyle S."/>
        </authorList>
    </citation>
    <scope>NUCLEOTIDE SEQUENCE [LARGE SCALE GENOMIC DNA]</scope>
    <source>
        <strain evidence="3 5">NCTC10851</strain>
    </source>
</reference>
<sequence length="180" mass="21136">MKRMWLMVVMVCGLSACIAPPLGLERNEFTIQSVKKIEPSDYECQCKEVRLGGKVLSAIALKDQIKIEVLSLPVRGLSAKPSIDGTVEGRFVAYLPGFIDPEYLKDQFITVAGKLIKQEKGKIDQADYWYPVVDVTHYKRWKLVQEYYYEPDDWDKWGYGRFGWSSRFWRQEPRLRYYLY</sequence>
<dbReference type="AlphaFoldDB" id="A0A263HD09"/>
<dbReference type="Pfam" id="PF03843">
    <property type="entry name" value="Slp"/>
    <property type="match status" value="1"/>
</dbReference>
<dbReference type="PIRSF" id="PIRSF004982">
    <property type="entry name" value="SlP"/>
    <property type="match status" value="1"/>
</dbReference>
<reference evidence="2 4" key="1">
    <citation type="submission" date="2017-07" db="EMBL/GenBank/DDBJ databases">
        <title>Virulence factors identified in Actinobacillus seminis.</title>
        <authorList>
            <person name="Negrete-Abascal E."/>
            <person name="Vaca-Pacheco S."/>
            <person name="Montes-Garcia F."/>
            <person name="Leyto-Gil A.M."/>
            <person name="Fragoso-Garcia E."/>
            <person name="Carvente-Garcia R."/>
            <person name="Perez-Agueros S."/>
            <person name="Castelan-Sanchez H.G."/>
            <person name="Garcia-Molina A."/>
            <person name="Villamar T.E."/>
            <person name="Vazquez-Cruz C."/>
        </authorList>
    </citation>
    <scope>NUCLEOTIDE SEQUENCE [LARGE SCALE GENOMIC DNA]</scope>
    <source>
        <strain evidence="2 4">ATCC 15768</strain>
    </source>
</reference>
<name>A0A263HD09_9PAST</name>
<keyword evidence="1" id="KW-0732">Signal</keyword>
<dbReference type="PROSITE" id="PS51257">
    <property type="entry name" value="PROKAR_LIPOPROTEIN"/>
    <property type="match status" value="1"/>
</dbReference>
<protein>
    <submittedName>
        <fullName evidence="3">Slp family outer membrane lipoprotein</fullName>
    </submittedName>
</protein>
<dbReference type="Proteomes" id="UP000254507">
    <property type="component" value="Unassembled WGS sequence"/>
</dbReference>
<dbReference type="Proteomes" id="UP000215738">
    <property type="component" value="Unassembled WGS sequence"/>
</dbReference>
<dbReference type="PANTHER" id="PTHR37530">
    <property type="entry name" value="OUTER MEMBRANE PROTEIN SLP"/>
    <property type="match status" value="1"/>
</dbReference>
<evidence type="ECO:0000313" key="3">
    <source>
        <dbReference type="EMBL" id="SUU37353.1"/>
    </source>
</evidence>
<dbReference type="InParanoid" id="A0A263HD09"/>
<accession>A0A263HD09</accession>
<feature type="signal peptide" evidence="1">
    <location>
        <begin position="1"/>
        <end position="18"/>
    </location>
</feature>
<evidence type="ECO:0000313" key="2">
    <source>
        <dbReference type="EMBL" id="OZN24406.1"/>
    </source>
</evidence>
<dbReference type="EMBL" id="UFSB01000001">
    <property type="protein sequence ID" value="SUU37353.1"/>
    <property type="molecule type" value="Genomic_DNA"/>
</dbReference>
<evidence type="ECO:0000313" key="5">
    <source>
        <dbReference type="Proteomes" id="UP000254507"/>
    </source>
</evidence>
<keyword evidence="3" id="KW-0449">Lipoprotein</keyword>
<dbReference type="PANTHER" id="PTHR37530:SF1">
    <property type="entry name" value="OUTER MEMBRANE PROTEIN SLP"/>
    <property type="match status" value="1"/>
</dbReference>
<dbReference type="FunCoup" id="A0A263HD09">
    <property type="interactions" value="38"/>
</dbReference>
<dbReference type="NCBIfam" id="TIGR00752">
    <property type="entry name" value="slp"/>
    <property type="match status" value="1"/>
</dbReference>
<gene>
    <name evidence="3" type="primary">slp</name>
    <name evidence="2" type="ORF">CFY87_09175</name>
    <name evidence="3" type="ORF">NCTC10851_01533</name>
</gene>
<dbReference type="GO" id="GO:0019867">
    <property type="term" value="C:outer membrane"/>
    <property type="evidence" value="ECO:0007669"/>
    <property type="project" value="InterPro"/>
</dbReference>
<dbReference type="OrthoDB" id="5295757at2"/>
<feature type="chain" id="PRO_5044571894" evidence="1">
    <location>
        <begin position="19"/>
        <end position="180"/>
    </location>
</feature>
<proteinExistence type="predicted"/>
<organism evidence="3 5">
    <name type="scientific">Actinobacillus seminis</name>
    <dbReference type="NCBI Taxonomy" id="722"/>
    <lineage>
        <taxon>Bacteria</taxon>
        <taxon>Pseudomonadati</taxon>
        <taxon>Pseudomonadota</taxon>
        <taxon>Gammaproteobacteria</taxon>
        <taxon>Pasteurellales</taxon>
        <taxon>Pasteurellaceae</taxon>
        <taxon>Actinobacillus</taxon>
    </lineage>
</organism>